<reference evidence="1 2" key="1">
    <citation type="submission" date="2023-12" db="EMBL/GenBank/DDBJ databases">
        <title>Thiobacillus sedimentum sp. nov., a chemolithoautotrophic sulfur-oxidizing bacterium isolated from freshwater sediment.</title>
        <authorList>
            <person name="Luo J."/>
            <person name="Dai C."/>
        </authorList>
    </citation>
    <scope>NUCLEOTIDE SEQUENCE [LARGE SCALE GENOMIC DNA]</scope>
    <source>
        <strain evidence="1 2">SCUT-2</strain>
    </source>
</reference>
<protein>
    <submittedName>
        <fullName evidence="1">Transcriptional antiterminator, Rof</fullName>
    </submittedName>
</protein>
<proteinExistence type="predicted"/>
<organism evidence="1 2">
    <name type="scientific">Thiobacillus sedimenti</name>
    <dbReference type="NCBI Taxonomy" id="3110231"/>
    <lineage>
        <taxon>Bacteria</taxon>
        <taxon>Pseudomonadati</taxon>
        <taxon>Pseudomonadota</taxon>
        <taxon>Betaproteobacteria</taxon>
        <taxon>Nitrosomonadales</taxon>
        <taxon>Thiobacillaceae</taxon>
        <taxon>Thiobacillus</taxon>
    </lineage>
</organism>
<dbReference type="Proteomes" id="UP001334732">
    <property type="component" value="Chromosome"/>
</dbReference>
<evidence type="ECO:0000313" key="2">
    <source>
        <dbReference type="Proteomes" id="UP001334732"/>
    </source>
</evidence>
<dbReference type="InterPro" id="IPR038626">
    <property type="entry name" value="Rof-like_sf"/>
</dbReference>
<dbReference type="InterPro" id="IPR023534">
    <property type="entry name" value="Rof/RNase_P-like"/>
</dbReference>
<keyword evidence="2" id="KW-1185">Reference proteome</keyword>
<gene>
    <name evidence="1" type="ORF">VA613_05455</name>
</gene>
<dbReference type="SUPFAM" id="SSF101744">
    <property type="entry name" value="Rof/RNase P subunit-like"/>
    <property type="match status" value="1"/>
</dbReference>
<sequence length="69" mass="8061">MSDYRPIPCVQHERLEFAALTKQWLDLEVDGVAQRLLPLDVYTRDGAEWLQAQTESGETVTLRLDRLRF</sequence>
<dbReference type="EMBL" id="CP141769">
    <property type="protein sequence ID" value="WRS40316.1"/>
    <property type="molecule type" value="Genomic_DNA"/>
</dbReference>
<evidence type="ECO:0000313" key="1">
    <source>
        <dbReference type="EMBL" id="WRS40316.1"/>
    </source>
</evidence>
<dbReference type="Gene3D" id="2.30.30.400">
    <property type="entry name" value="Rof-like"/>
    <property type="match status" value="1"/>
</dbReference>
<name>A0ABZ1CN83_9PROT</name>
<accession>A0ABZ1CN83</accession>
<dbReference type="RefSeq" id="WP_324780846.1">
    <property type="nucleotide sequence ID" value="NZ_CP141769.1"/>
</dbReference>